<accession>A0ABY9VYI9</accession>
<keyword evidence="6 7" id="KW-0067">ATP-binding</keyword>
<dbReference type="InterPro" id="IPR008271">
    <property type="entry name" value="Ser/Thr_kinase_AS"/>
</dbReference>
<dbReference type="CDD" id="cd14014">
    <property type="entry name" value="STKc_PknB_like"/>
    <property type="match status" value="1"/>
</dbReference>
<keyword evidence="5 10" id="KW-0418">Kinase</keyword>
<sequence>MEPLGVGDPAWVGGYRLLGRLGAGGMGVVYLGRSVGGGLVALKLVQAEFAGDVGFRERFVREVGAARRVVSRWAVAVTDADVGAVRPWLVTPFVAGPSLQEAVVGCGVLPVGAVSALGGMVAEALVAVHGAGLVHRDVKPANILLALDGPRLIDFGIARALDDTALTSTDVVVGSPGFLSPEQARADADVIGPPSDVFSLGCVLAYAATGRPPFGSGAPEAMLYRTVHDAPDLDGVPQELRPLLERCLAKDPKARPGPADIVTEWAQDTPQGEVAAWLPEQVTQLVAERAAAMLALPDVERTTVDPAAPVDGGAVPVDGGAVSGGSERATAERAAQAAEITRGVDGPTPAGPSRRRFLTVVSGGVVLAAGGGLGAWTLLRSPGATTGADSGAPRTYTIGVQAALTGEHRRAGRAQQRGVELAVAEFNAREGQPFRLKVRALDDADGPERAVRVAEEFAADRSVLAVIGPTTDEAVSAVVGVYDEALLPLLSVSAQVNFSSVTPHATYLHTRPTTGGQGWAIGLYGEAASDIGRTGVITDRTVDLYSQQITQIALTALRKKQEVVPRVVPAGTEDFAPVVAHMLAEKVDSVVFTGSWAAAASVAKELRRRRFTGPRIATELALDPRFLERAGDAAEGWLITSATIDATAKGEAATFAAAHRRRFGAPPAPYAAEAYDVVGLVADSLRDIAGGGGSPAASSSGRPSPRASSGDTAIDRERLLERLRRADRPGITKRLEIDGKTGRFHITRENSGMFLHRVEGGGFRFLGDVVGVIGQL</sequence>
<feature type="region of interest" description="Disordered" evidence="8">
    <location>
        <begin position="691"/>
        <end position="714"/>
    </location>
</feature>
<dbReference type="InterPro" id="IPR000719">
    <property type="entry name" value="Prot_kinase_dom"/>
</dbReference>
<dbReference type="Pfam" id="PF13458">
    <property type="entry name" value="Peripla_BP_6"/>
    <property type="match status" value="1"/>
</dbReference>
<dbReference type="SUPFAM" id="SSF56112">
    <property type="entry name" value="Protein kinase-like (PK-like)"/>
    <property type="match status" value="1"/>
</dbReference>
<dbReference type="InterPro" id="IPR011009">
    <property type="entry name" value="Kinase-like_dom_sf"/>
</dbReference>
<dbReference type="Proteomes" id="UP001303236">
    <property type="component" value="Chromosome"/>
</dbReference>
<reference evidence="10 11" key="1">
    <citation type="submission" date="2023-09" db="EMBL/GenBank/DDBJ databases">
        <title>Genome completion map analysis of the actinomycetes C11-1.</title>
        <authorList>
            <person name="Qin P."/>
            <person name="Guan P."/>
        </authorList>
    </citation>
    <scope>NUCLEOTIDE SEQUENCE [LARGE SCALE GENOMIC DNA]</scope>
    <source>
        <strain evidence="10 11">C11-1</strain>
    </source>
</reference>
<dbReference type="Gene3D" id="1.10.510.10">
    <property type="entry name" value="Transferase(Phosphotransferase) domain 1"/>
    <property type="match status" value="1"/>
</dbReference>
<keyword evidence="4 7" id="KW-0547">Nucleotide-binding</keyword>
<dbReference type="EMBL" id="CP134500">
    <property type="protein sequence ID" value="WNF28974.1"/>
    <property type="molecule type" value="Genomic_DNA"/>
</dbReference>
<evidence type="ECO:0000313" key="11">
    <source>
        <dbReference type="Proteomes" id="UP001303236"/>
    </source>
</evidence>
<dbReference type="Gene3D" id="3.30.200.20">
    <property type="entry name" value="Phosphorylase Kinase, domain 1"/>
    <property type="match status" value="1"/>
</dbReference>
<evidence type="ECO:0000256" key="3">
    <source>
        <dbReference type="ARBA" id="ARBA00022729"/>
    </source>
</evidence>
<evidence type="ECO:0000259" key="9">
    <source>
        <dbReference type="PROSITE" id="PS50011"/>
    </source>
</evidence>
<evidence type="ECO:0000256" key="2">
    <source>
        <dbReference type="ARBA" id="ARBA00022679"/>
    </source>
</evidence>
<comment type="similarity">
    <text evidence="1">Belongs to the leucine-binding protein family.</text>
</comment>
<evidence type="ECO:0000313" key="10">
    <source>
        <dbReference type="EMBL" id="WNF28974.1"/>
    </source>
</evidence>
<dbReference type="PROSITE" id="PS00107">
    <property type="entry name" value="PROTEIN_KINASE_ATP"/>
    <property type="match status" value="1"/>
</dbReference>
<evidence type="ECO:0000256" key="4">
    <source>
        <dbReference type="ARBA" id="ARBA00022741"/>
    </source>
</evidence>
<dbReference type="SUPFAM" id="SSF53822">
    <property type="entry name" value="Periplasmic binding protein-like I"/>
    <property type="match status" value="1"/>
</dbReference>
<dbReference type="InterPro" id="IPR028082">
    <property type="entry name" value="Peripla_BP_I"/>
</dbReference>
<evidence type="ECO:0000256" key="8">
    <source>
        <dbReference type="SAM" id="MobiDB-lite"/>
    </source>
</evidence>
<dbReference type="SMART" id="SM00220">
    <property type="entry name" value="S_TKc"/>
    <property type="match status" value="1"/>
</dbReference>
<proteinExistence type="inferred from homology"/>
<name>A0ABY9VYI9_9ACTN</name>
<feature type="binding site" evidence="7">
    <location>
        <position position="43"/>
    </location>
    <ligand>
        <name>ATP</name>
        <dbReference type="ChEBI" id="CHEBI:30616"/>
    </ligand>
</feature>
<dbReference type="PROSITE" id="PS00108">
    <property type="entry name" value="PROTEIN_KINASE_ST"/>
    <property type="match status" value="1"/>
</dbReference>
<dbReference type="Pfam" id="PF00069">
    <property type="entry name" value="Pkinase"/>
    <property type="match status" value="1"/>
</dbReference>
<keyword evidence="2" id="KW-0808">Transferase</keyword>
<feature type="compositionally biased region" description="Low complexity" evidence="8">
    <location>
        <begin position="695"/>
        <end position="710"/>
    </location>
</feature>
<dbReference type="GO" id="GO:0016301">
    <property type="term" value="F:kinase activity"/>
    <property type="evidence" value="ECO:0007669"/>
    <property type="project" value="UniProtKB-KW"/>
</dbReference>
<evidence type="ECO:0000256" key="1">
    <source>
        <dbReference type="ARBA" id="ARBA00010062"/>
    </source>
</evidence>
<dbReference type="PANTHER" id="PTHR43289">
    <property type="entry name" value="MITOGEN-ACTIVATED PROTEIN KINASE KINASE KINASE 20-RELATED"/>
    <property type="match status" value="1"/>
</dbReference>
<feature type="domain" description="Protein kinase" evidence="9">
    <location>
        <begin position="15"/>
        <end position="278"/>
    </location>
</feature>
<dbReference type="Gene3D" id="3.40.50.2300">
    <property type="match status" value="2"/>
</dbReference>
<evidence type="ECO:0000256" key="6">
    <source>
        <dbReference type="ARBA" id="ARBA00022840"/>
    </source>
</evidence>
<evidence type="ECO:0000256" key="5">
    <source>
        <dbReference type="ARBA" id="ARBA00022777"/>
    </source>
</evidence>
<dbReference type="InterPro" id="IPR028081">
    <property type="entry name" value="Leu-bd"/>
</dbReference>
<keyword evidence="3" id="KW-0732">Signal</keyword>
<gene>
    <name evidence="10" type="ORF">RI138_20285</name>
</gene>
<dbReference type="InterPro" id="IPR017441">
    <property type="entry name" value="Protein_kinase_ATP_BS"/>
</dbReference>
<organism evidence="10 11">
    <name type="scientific">Streptomyces durocortorensis</name>
    <dbReference type="NCBI Taxonomy" id="2811104"/>
    <lineage>
        <taxon>Bacteria</taxon>
        <taxon>Bacillati</taxon>
        <taxon>Actinomycetota</taxon>
        <taxon>Actinomycetes</taxon>
        <taxon>Kitasatosporales</taxon>
        <taxon>Streptomycetaceae</taxon>
        <taxon>Streptomyces</taxon>
    </lineage>
</organism>
<evidence type="ECO:0000256" key="7">
    <source>
        <dbReference type="PROSITE-ProRule" id="PRU10141"/>
    </source>
</evidence>
<dbReference type="PANTHER" id="PTHR43289:SF34">
    <property type="entry name" value="SERINE_THREONINE-PROTEIN KINASE YBDM-RELATED"/>
    <property type="match status" value="1"/>
</dbReference>
<dbReference type="CDD" id="cd06342">
    <property type="entry name" value="PBP1_ABC_LIVBP-like"/>
    <property type="match status" value="1"/>
</dbReference>
<keyword evidence="11" id="KW-1185">Reference proteome</keyword>
<protein>
    <submittedName>
        <fullName evidence="10">Bifunctional serine/threonine-protein kinase/ABC transporter substrate-binding protein</fullName>
    </submittedName>
</protein>
<dbReference type="PROSITE" id="PS50011">
    <property type="entry name" value="PROTEIN_KINASE_DOM"/>
    <property type="match status" value="1"/>
</dbReference>